<sequence>MLIAKGIVGPLRLLTVDRVLEQYSELVEIV</sequence>
<protein>
    <submittedName>
        <fullName evidence="1">Uncharacterized protein</fullName>
    </submittedName>
</protein>
<gene>
    <name evidence="1" type="ordered locus">CBU_0365</name>
</gene>
<dbReference type="EnsemblBacteria" id="AAO89919">
    <property type="protein sequence ID" value="AAO89919"/>
    <property type="gene ID" value="CBU_0365"/>
</dbReference>
<dbReference type="EMBL" id="AE016828">
    <property type="protein sequence ID" value="AAO89919.1"/>
    <property type="molecule type" value="Genomic_DNA"/>
</dbReference>
<evidence type="ECO:0000313" key="2">
    <source>
        <dbReference type="Proteomes" id="UP000002671"/>
    </source>
</evidence>
<dbReference type="AlphaFoldDB" id="Q83EF8"/>
<dbReference type="Proteomes" id="UP000002671">
    <property type="component" value="Chromosome"/>
</dbReference>
<organism evidence="1 2">
    <name type="scientific">Coxiella burnetii (strain RSA 493 / Nine Mile phase I)</name>
    <dbReference type="NCBI Taxonomy" id="227377"/>
    <lineage>
        <taxon>Bacteria</taxon>
        <taxon>Pseudomonadati</taxon>
        <taxon>Pseudomonadota</taxon>
        <taxon>Gammaproteobacteria</taxon>
        <taxon>Legionellales</taxon>
        <taxon>Coxiellaceae</taxon>
        <taxon>Coxiella</taxon>
    </lineage>
</organism>
<proteinExistence type="predicted"/>
<accession>Q83EF8</accession>
<name>Q83EF8_COXBU</name>
<reference evidence="1 2" key="2">
    <citation type="journal article" date="2009" name="Infect. Immun.">
        <title>Comparative genomics reveal extensive transposon-mediated genomic plasticity and diversity among potential effector proteins within the genus Coxiella.</title>
        <authorList>
            <person name="Beare P.A."/>
            <person name="Unsworth N."/>
            <person name="Andoh M."/>
            <person name="Voth D.E."/>
            <person name="Omsland A."/>
            <person name="Gilk S.D."/>
            <person name="Williams K.P."/>
            <person name="Sobral B.W."/>
            <person name="Kupko J.J.III."/>
            <person name="Porcella S.F."/>
            <person name="Samuel J.E."/>
            <person name="Heinzen R.A."/>
        </authorList>
    </citation>
    <scope>NUCLEOTIDE SEQUENCE [LARGE SCALE GENOMIC DNA]</scope>
    <source>
        <strain evidence="2">RSA 493 / Nine Mile phase I</strain>
    </source>
</reference>
<keyword evidence="2" id="KW-1185">Reference proteome</keyword>
<evidence type="ECO:0000313" key="1">
    <source>
        <dbReference type="EMBL" id="AAO89919.1"/>
    </source>
</evidence>
<dbReference type="HOGENOM" id="CLU_3403065_0_0_6"/>
<reference evidence="1 2" key="1">
    <citation type="journal article" date="2003" name="Proc. Natl. Acad. Sci. U.S.A.">
        <title>Complete genome sequence of the Q-fever pathogen, Coxiella burnetii.</title>
        <authorList>
            <person name="Seshadri R."/>
            <person name="Paulsen I.T."/>
            <person name="Eisen J.A."/>
            <person name="Read T.D."/>
            <person name="Nelson K.E."/>
            <person name="Nelson W.C."/>
            <person name="Ward N.L."/>
            <person name="Tettelin H."/>
            <person name="Davidsen T.M."/>
            <person name="Beanan M.J."/>
            <person name="Deboy R.T."/>
            <person name="Daugherty S.C."/>
            <person name="Brinkac L.M."/>
            <person name="Madupu R."/>
            <person name="Dodson R.J."/>
            <person name="Khouri H.M."/>
            <person name="Lee K.H."/>
            <person name="Carty H.A."/>
            <person name="Scanlan D."/>
            <person name="Heinzen R.A."/>
            <person name="Thompson H.A."/>
            <person name="Samuel J.E."/>
            <person name="Fraser C.M."/>
            <person name="Heidelberg J.F."/>
        </authorList>
    </citation>
    <scope>NUCLEOTIDE SEQUENCE [LARGE SCALE GENOMIC DNA]</scope>
    <source>
        <strain evidence="2">RSA 493 / Nine Mile phase I</strain>
    </source>
</reference>